<sequence>MVNHQCDVRWAVFKVFKLLRLLQ</sequence>
<name>A0A0E9SH31_ANGAN</name>
<evidence type="ECO:0000313" key="1">
    <source>
        <dbReference type="EMBL" id="JAH40567.1"/>
    </source>
</evidence>
<proteinExistence type="predicted"/>
<dbReference type="AlphaFoldDB" id="A0A0E9SH31"/>
<dbReference type="EMBL" id="GBXM01068010">
    <property type="protein sequence ID" value="JAH40567.1"/>
    <property type="molecule type" value="Transcribed_RNA"/>
</dbReference>
<protein>
    <submittedName>
        <fullName evidence="1">Uncharacterized protein</fullName>
    </submittedName>
</protein>
<reference evidence="1" key="2">
    <citation type="journal article" date="2015" name="Fish Shellfish Immunol.">
        <title>Early steps in the European eel (Anguilla anguilla)-Vibrio vulnificus interaction in the gills: Role of the RtxA13 toxin.</title>
        <authorList>
            <person name="Callol A."/>
            <person name="Pajuelo D."/>
            <person name="Ebbesson L."/>
            <person name="Teles M."/>
            <person name="MacKenzie S."/>
            <person name="Amaro C."/>
        </authorList>
    </citation>
    <scope>NUCLEOTIDE SEQUENCE</scope>
</reference>
<reference evidence="1" key="1">
    <citation type="submission" date="2014-11" db="EMBL/GenBank/DDBJ databases">
        <authorList>
            <person name="Amaro Gonzalez C."/>
        </authorList>
    </citation>
    <scope>NUCLEOTIDE SEQUENCE</scope>
</reference>
<organism evidence="1">
    <name type="scientific">Anguilla anguilla</name>
    <name type="common">European freshwater eel</name>
    <name type="synonym">Muraena anguilla</name>
    <dbReference type="NCBI Taxonomy" id="7936"/>
    <lineage>
        <taxon>Eukaryota</taxon>
        <taxon>Metazoa</taxon>
        <taxon>Chordata</taxon>
        <taxon>Craniata</taxon>
        <taxon>Vertebrata</taxon>
        <taxon>Euteleostomi</taxon>
        <taxon>Actinopterygii</taxon>
        <taxon>Neopterygii</taxon>
        <taxon>Teleostei</taxon>
        <taxon>Anguilliformes</taxon>
        <taxon>Anguillidae</taxon>
        <taxon>Anguilla</taxon>
    </lineage>
</organism>
<accession>A0A0E9SH31</accession>